<sequence length="471" mass="51308">MNRTAARTLVPFDYGDGDRAPLMWGQNAIWNVLNWLPPGRKASLNQTLVRAVPDTFGRDEVEGVLLALVRQHDSLRTTVDTTGEEPAQVRLGAGALDLWTREAPAAEAGVAGTELAADLRALPFDLARDPGMRAGVVVSDGAPVRLCLALSHFAVDASSLRIVAADLDGLLSGRQLGPRSQQPLERARHEAGPVMQRRQRRALDFWEQCTRETAATWLADLPEAGPADRRWAELRSPALAVAVREIGAEHRLTTATVLQALISLTLAFEHDETDGALRGIVGTRFTPQTAELVGAFNLNAMFRLDLVDEPAPDFFARVRRAGLKALTTCECSQDLLNDVVMKAARERGIEADGYCFFNDVRPVADPPPAAVEGARDAIVDLLHRTEVTVPDRSGDQKGSKFFVYVSAVGDEAVLTLCADRRFVAPDRFLWDLDWVGVAMWRTGSGPEEMRRAFAARQAPSTRSTGSGTEGR</sequence>
<dbReference type="Gene3D" id="3.30.559.10">
    <property type="entry name" value="Chloramphenicol acetyltransferase-like domain"/>
    <property type="match status" value="1"/>
</dbReference>
<keyword evidence="3" id="KW-1185">Reference proteome</keyword>
<gene>
    <name evidence="2" type="ORF">SAMN05216223_101706</name>
</gene>
<dbReference type="Proteomes" id="UP000236754">
    <property type="component" value="Unassembled WGS sequence"/>
</dbReference>
<dbReference type="AlphaFoldDB" id="A0A1H5U1B1"/>
<dbReference type="GO" id="GO:0043041">
    <property type="term" value="P:amino acid activation for nonribosomal peptide biosynthetic process"/>
    <property type="evidence" value="ECO:0007669"/>
    <property type="project" value="TreeGrafter"/>
</dbReference>
<dbReference type="PANTHER" id="PTHR45527:SF1">
    <property type="entry name" value="FATTY ACID SYNTHASE"/>
    <property type="match status" value="1"/>
</dbReference>
<evidence type="ECO:0000259" key="1">
    <source>
        <dbReference type="Pfam" id="PF00668"/>
    </source>
</evidence>
<dbReference type="EMBL" id="FNVU01000001">
    <property type="protein sequence ID" value="SEF68067.1"/>
    <property type="molecule type" value="Genomic_DNA"/>
</dbReference>
<dbReference type="GO" id="GO:0008610">
    <property type="term" value="P:lipid biosynthetic process"/>
    <property type="evidence" value="ECO:0007669"/>
    <property type="project" value="UniProtKB-ARBA"/>
</dbReference>
<dbReference type="GO" id="GO:0003824">
    <property type="term" value="F:catalytic activity"/>
    <property type="evidence" value="ECO:0007669"/>
    <property type="project" value="InterPro"/>
</dbReference>
<dbReference type="OrthoDB" id="3405520at2"/>
<evidence type="ECO:0000313" key="3">
    <source>
        <dbReference type="Proteomes" id="UP000236754"/>
    </source>
</evidence>
<dbReference type="RefSeq" id="WP_103884044.1">
    <property type="nucleotide sequence ID" value="NZ_FNVU01000001.1"/>
</dbReference>
<accession>A0A1H5U1B1</accession>
<reference evidence="2 3" key="1">
    <citation type="submission" date="2016-10" db="EMBL/GenBank/DDBJ databases">
        <authorList>
            <person name="de Groot N.N."/>
        </authorList>
    </citation>
    <scope>NUCLEOTIDE SEQUENCE [LARGE SCALE GENOMIC DNA]</scope>
    <source>
        <strain evidence="2 3">CGMCC 4.2023</strain>
    </source>
</reference>
<name>A0A1H5U1B1_9ACTN</name>
<dbReference type="InterPro" id="IPR001242">
    <property type="entry name" value="Condensation_dom"/>
</dbReference>
<dbReference type="SUPFAM" id="SSF52777">
    <property type="entry name" value="CoA-dependent acyltransferases"/>
    <property type="match status" value="2"/>
</dbReference>
<dbReference type="GO" id="GO:0044550">
    <property type="term" value="P:secondary metabolite biosynthetic process"/>
    <property type="evidence" value="ECO:0007669"/>
    <property type="project" value="TreeGrafter"/>
</dbReference>
<dbReference type="GO" id="GO:0005737">
    <property type="term" value="C:cytoplasm"/>
    <property type="evidence" value="ECO:0007669"/>
    <property type="project" value="TreeGrafter"/>
</dbReference>
<proteinExistence type="predicted"/>
<feature type="domain" description="Condensation" evidence="1">
    <location>
        <begin position="40"/>
        <end position="323"/>
    </location>
</feature>
<dbReference type="Pfam" id="PF00668">
    <property type="entry name" value="Condensation"/>
    <property type="match status" value="1"/>
</dbReference>
<dbReference type="InterPro" id="IPR023213">
    <property type="entry name" value="CAT-like_dom_sf"/>
</dbReference>
<dbReference type="Gene3D" id="3.30.559.30">
    <property type="entry name" value="Nonribosomal peptide synthetase, condensation domain"/>
    <property type="match status" value="1"/>
</dbReference>
<dbReference type="PANTHER" id="PTHR45527">
    <property type="entry name" value="NONRIBOSOMAL PEPTIDE SYNTHETASE"/>
    <property type="match status" value="1"/>
</dbReference>
<evidence type="ECO:0000313" key="2">
    <source>
        <dbReference type="EMBL" id="SEF68067.1"/>
    </source>
</evidence>
<protein>
    <submittedName>
        <fullName evidence="2">Condensation domain-containing protein</fullName>
    </submittedName>
</protein>
<organism evidence="2 3">
    <name type="scientific">Actinacidiphila yanglinensis</name>
    <dbReference type="NCBI Taxonomy" id="310779"/>
    <lineage>
        <taxon>Bacteria</taxon>
        <taxon>Bacillati</taxon>
        <taxon>Actinomycetota</taxon>
        <taxon>Actinomycetes</taxon>
        <taxon>Kitasatosporales</taxon>
        <taxon>Streptomycetaceae</taxon>
        <taxon>Actinacidiphila</taxon>
    </lineage>
</organism>
<dbReference type="GO" id="GO:0031177">
    <property type="term" value="F:phosphopantetheine binding"/>
    <property type="evidence" value="ECO:0007669"/>
    <property type="project" value="TreeGrafter"/>
</dbReference>